<dbReference type="SMART" id="SM00220">
    <property type="entry name" value="S_TKc"/>
    <property type="match status" value="1"/>
</dbReference>
<feature type="domain" description="Protein kinase" evidence="2">
    <location>
        <begin position="7"/>
        <end position="268"/>
    </location>
</feature>
<dbReference type="InterPro" id="IPR000719">
    <property type="entry name" value="Prot_kinase_dom"/>
</dbReference>
<dbReference type="InterPro" id="IPR029016">
    <property type="entry name" value="GAF-like_dom_sf"/>
</dbReference>
<dbReference type="SMART" id="SM00065">
    <property type="entry name" value="GAF"/>
    <property type="match status" value="1"/>
</dbReference>
<keyword evidence="4" id="KW-0418">Kinase</keyword>
<dbReference type="Pfam" id="PF01590">
    <property type="entry name" value="GAF"/>
    <property type="match status" value="1"/>
</dbReference>
<dbReference type="InterPro" id="IPR027417">
    <property type="entry name" value="P-loop_NTPase"/>
</dbReference>
<dbReference type="GO" id="GO:0016020">
    <property type="term" value="C:membrane"/>
    <property type="evidence" value="ECO:0007669"/>
    <property type="project" value="UniProtKB-SubCell"/>
</dbReference>
<dbReference type="InterPro" id="IPR011009">
    <property type="entry name" value="Kinase-like_dom_sf"/>
</dbReference>
<dbReference type="GO" id="GO:0004674">
    <property type="term" value="F:protein serine/threonine kinase activity"/>
    <property type="evidence" value="ECO:0007669"/>
    <property type="project" value="UniProtKB-KW"/>
</dbReference>
<evidence type="ECO:0000313" key="5">
    <source>
        <dbReference type="Proteomes" id="UP000601223"/>
    </source>
</evidence>
<dbReference type="GO" id="GO:0005524">
    <property type="term" value="F:ATP binding"/>
    <property type="evidence" value="ECO:0007669"/>
    <property type="project" value="InterPro"/>
</dbReference>
<dbReference type="Gene3D" id="1.10.510.10">
    <property type="entry name" value="Transferase(Phosphotransferase) domain 1"/>
    <property type="match status" value="1"/>
</dbReference>
<dbReference type="SUPFAM" id="SSF55781">
    <property type="entry name" value="GAF domain-like"/>
    <property type="match status" value="1"/>
</dbReference>
<dbReference type="CDD" id="cd01949">
    <property type="entry name" value="GGDEF"/>
    <property type="match status" value="1"/>
</dbReference>
<dbReference type="InterPro" id="IPR041664">
    <property type="entry name" value="AAA_16"/>
</dbReference>
<dbReference type="InterPro" id="IPR000160">
    <property type="entry name" value="GGDEF_dom"/>
</dbReference>
<sequence length="1626" mass="176966">MGTSGGSPAGDPLPAGTRRELLTTRQRYRVTRLFLPDGRTVVLKEPLGADAVRRARHETAILRRLRGAEGVVQLASGPAVSGAVVMEDIGDVTLDRRPMPLPLPDVVAIGFDLARALAGIHARHVIHRDVCPANAVQTARGRVCLVDFELATTFAEIRPEFVHHNEIVGTLPYLAPEQTGRTGRPVDQRADLYALGATLYELATGEPPFGTGDPLRLSHAHLARMPEPPAEVNPDVPQALSDVIMHLLEKEPDKRYQTADGLAYDLGLLRDAAPGTRVTLRVGANDVPMRLLPRSRIVGRDAEISALDAAFADAMTGLSHGVLISGPAGVGKTSLIDELRPIASSSGGWFVSGKYDQHRRDLEFDGARQAIRAVGRLLLAEPEDEVAEVRARLLHALGRNAGLLAAVQPEFGVLMGVAPDASIGDSLFAQARMQRIGVDVLAAVASPKRPIVMFIDDLQWASRTPLGFLDMLVSEGPPEGLLLVMAYRDDEVDATHPLTAMITRWRQQGVDPERLRLGNLPAESTTELVGDLLQLDPADAAELAEPVAQRTHGNPYDTVELINSLRRDRVLTLGPDGWDWESAELSRHLRQADIADMWTTRLRALPTDTRLLVEIMACLGGRAGLELLQVAAGRPAGEIEERLVPALDDGLLVLESGEGGEAVRFRHDRIHQAILDRMVPTAKAALQLGLARRLAVHPDLAEVAAHQYYAVAGLVRDPAERRRVSGLLAHAADQALVVSNHASAERYLAVAVEFADPADTAARCRLLTMRHSSLYSLGRLDEADEVYRTLEGLCERPADRAEATLAQVNGLTNQGRPAEAVALGLGMLGHLGFPAPAPERIDAEIDEGLALLARWLDAGDVGADLARPEITDPDLLATAALLNRMMAPAFFSNQAVLAWLTLQALRMWITHGPIPTLVGPVAHITFVTVGRRQDFRTGYRAMLRFLTVGEARGYEPDTSQARFLYALSTAHWWEPLEDDVRQAQLAREGLLHGGDLQKACHTYYVTVYEMLDYAPTLDSYLTEVDAGLAFALRTGNEQSTHVYQPYRRLAAMLRGEPVDDADALPDGLSANPVAVFNVHITRALTAALLDDMPTLHRHVTTAAEMLPVNPATYPVALTHLLRGLDLAEQARALPAAERGPHLSELDAEVGWLAARAADAPYNFAHLLLLVQAERAWAGGDFQAAAQAYDAAQREAAVRHRPWHRALLLERAARFYLAHDMQAAGHNVLAAARHAYHAWGATAKVDQLDRVHPARAALTALRAAGPEAPADSAPAPILTSTIDLLAILAASQALSSQTTFDGVRGRVVEVLSDMTGATAVHLLLWDDDQQRWSVPHEPQPDGRPAVPAAAIRYVERTREPLVVGDATRDDRFARDPYFAELDCCSLLVVPILHRGEWQALLVLENHLIREAFSTERLDAVMLIAGQLAVSLDNATVYASLERKVAQRTEELTAANRRLELLSTTDALTGLANRRRLEEMLREEWTRARRTGRPIALAMVDIDHFKLYNDHYGHPTGDDCLQRVAAELTRNLRTGDLVARYGGEEFAVVMPGLDVASATRTAERLREAVAALAEPHVLACAGIVTVSIGVASTTPSGRRDPEELLERADMELYRAKRDGRNQVRSAAG</sequence>
<dbReference type="PROSITE" id="PS50011">
    <property type="entry name" value="PROTEIN_KINASE_DOM"/>
    <property type="match status" value="1"/>
</dbReference>
<dbReference type="SUPFAM" id="SSF55073">
    <property type="entry name" value="Nucleotide cyclase"/>
    <property type="match status" value="1"/>
</dbReference>
<comment type="caution">
    <text evidence="4">The sequence shown here is derived from an EMBL/GenBank/DDBJ whole genome shotgun (WGS) entry which is preliminary data.</text>
</comment>
<keyword evidence="5" id="KW-1185">Reference proteome</keyword>
<organism evidence="4 5">
    <name type="scientific">Catellatospora bangladeshensis</name>
    <dbReference type="NCBI Taxonomy" id="310355"/>
    <lineage>
        <taxon>Bacteria</taxon>
        <taxon>Bacillati</taxon>
        <taxon>Actinomycetota</taxon>
        <taxon>Actinomycetes</taxon>
        <taxon>Micromonosporales</taxon>
        <taxon>Micromonosporaceae</taxon>
        <taxon>Catellatospora</taxon>
    </lineage>
</organism>
<dbReference type="EMBL" id="BONF01000056">
    <property type="protein sequence ID" value="GIF86014.1"/>
    <property type="molecule type" value="Genomic_DNA"/>
</dbReference>
<dbReference type="PROSITE" id="PS50887">
    <property type="entry name" value="GGDEF"/>
    <property type="match status" value="1"/>
</dbReference>
<reference evidence="4 5" key="1">
    <citation type="submission" date="2021-01" db="EMBL/GenBank/DDBJ databases">
        <title>Whole genome shotgun sequence of Catellatospora bangladeshensis NBRC 107357.</title>
        <authorList>
            <person name="Komaki H."/>
            <person name="Tamura T."/>
        </authorList>
    </citation>
    <scope>NUCLEOTIDE SEQUENCE [LARGE SCALE GENOMIC DNA]</scope>
    <source>
        <strain evidence="4 5">NBRC 107357</strain>
    </source>
</reference>
<dbReference type="PANTHER" id="PTHR43642:SF1">
    <property type="entry name" value="HYBRID SIGNAL TRANSDUCTION HISTIDINE KINASE G"/>
    <property type="match status" value="1"/>
</dbReference>
<evidence type="ECO:0000256" key="1">
    <source>
        <dbReference type="ARBA" id="ARBA00004167"/>
    </source>
</evidence>
<name>A0A8J3JYH7_9ACTN</name>
<dbReference type="FunFam" id="3.30.70.270:FF:000001">
    <property type="entry name" value="Diguanylate cyclase domain protein"/>
    <property type="match status" value="1"/>
</dbReference>
<dbReference type="Gene3D" id="3.30.70.270">
    <property type="match status" value="1"/>
</dbReference>
<gene>
    <name evidence="4" type="ORF">Cba03nite_73630</name>
</gene>
<proteinExistence type="predicted"/>
<accession>A0A8J3JYH7</accession>
<evidence type="ECO:0000259" key="2">
    <source>
        <dbReference type="PROSITE" id="PS50011"/>
    </source>
</evidence>
<keyword evidence="4" id="KW-0723">Serine/threonine-protein kinase</keyword>
<protein>
    <submittedName>
        <fullName evidence="4">Serine/threonine protein kinase</fullName>
    </submittedName>
</protein>
<dbReference type="Pfam" id="PF00069">
    <property type="entry name" value="Pkinase"/>
    <property type="match status" value="1"/>
</dbReference>
<feature type="domain" description="GGDEF" evidence="3">
    <location>
        <begin position="1491"/>
        <end position="1626"/>
    </location>
</feature>
<dbReference type="PANTHER" id="PTHR43642">
    <property type="entry name" value="HYBRID SIGNAL TRANSDUCTION HISTIDINE KINASE G"/>
    <property type="match status" value="1"/>
</dbReference>
<keyword evidence="4" id="KW-0808">Transferase</keyword>
<evidence type="ECO:0000259" key="3">
    <source>
        <dbReference type="PROSITE" id="PS50887"/>
    </source>
</evidence>
<dbReference type="InterPro" id="IPR029787">
    <property type="entry name" value="Nucleotide_cyclase"/>
</dbReference>
<dbReference type="SMART" id="SM00267">
    <property type="entry name" value="GGDEF"/>
    <property type="match status" value="1"/>
</dbReference>
<dbReference type="Gene3D" id="3.30.450.40">
    <property type="match status" value="1"/>
</dbReference>
<comment type="subcellular location">
    <subcellularLocation>
        <location evidence="1">Membrane</location>
        <topology evidence="1">Single-pass membrane protein</topology>
    </subcellularLocation>
</comment>
<dbReference type="Pfam" id="PF00990">
    <property type="entry name" value="GGDEF"/>
    <property type="match status" value="1"/>
</dbReference>
<dbReference type="SUPFAM" id="SSF52540">
    <property type="entry name" value="P-loop containing nucleoside triphosphate hydrolases"/>
    <property type="match status" value="1"/>
</dbReference>
<dbReference type="InterPro" id="IPR053159">
    <property type="entry name" value="Hybrid_Histidine_Kinase"/>
</dbReference>
<dbReference type="RefSeq" id="WP_203756683.1">
    <property type="nucleotide sequence ID" value="NZ_BONF01000056.1"/>
</dbReference>
<dbReference type="InterPro" id="IPR043128">
    <property type="entry name" value="Rev_trsase/Diguanyl_cyclase"/>
</dbReference>
<dbReference type="InterPro" id="IPR003018">
    <property type="entry name" value="GAF"/>
</dbReference>
<evidence type="ECO:0000313" key="4">
    <source>
        <dbReference type="EMBL" id="GIF86014.1"/>
    </source>
</evidence>
<dbReference type="SUPFAM" id="SSF56112">
    <property type="entry name" value="Protein kinase-like (PK-like)"/>
    <property type="match status" value="1"/>
</dbReference>
<dbReference type="NCBIfam" id="TIGR00254">
    <property type="entry name" value="GGDEF"/>
    <property type="match status" value="1"/>
</dbReference>
<dbReference type="Pfam" id="PF13191">
    <property type="entry name" value="AAA_16"/>
    <property type="match status" value="1"/>
</dbReference>
<dbReference type="CDD" id="cd14014">
    <property type="entry name" value="STKc_PknB_like"/>
    <property type="match status" value="1"/>
</dbReference>
<dbReference type="Proteomes" id="UP000601223">
    <property type="component" value="Unassembled WGS sequence"/>
</dbReference>